<feature type="compositionally biased region" description="Basic residues" evidence="1">
    <location>
        <begin position="75"/>
        <end position="92"/>
    </location>
</feature>
<dbReference type="InterPro" id="IPR015388">
    <property type="entry name" value="FCP1_C"/>
</dbReference>
<dbReference type="SUPFAM" id="SSF50249">
    <property type="entry name" value="Nucleic acid-binding proteins"/>
    <property type="match status" value="1"/>
</dbReference>
<dbReference type="PANTHER" id="PTHR11544">
    <property type="entry name" value="COLD SHOCK DOMAIN CONTAINING PROTEINS"/>
    <property type="match status" value="1"/>
</dbReference>
<dbReference type="InterPro" id="IPR019844">
    <property type="entry name" value="CSD_CS"/>
</dbReference>
<dbReference type="Pfam" id="PF00313">
    <property type="entry name" value="CSD"/>
    <property type="match status" value="1"/>
</dbReference>
<protein>
    <recommendedName>
        <fullName evidence="2">CSD domain-containing protein</fullName>
    </recommendedName>
</protein>
<organism evidence="3 4">
    <name type="scientific">Junco hyemalis</name>
    <name type="common">Dark-eyed junco</name>
    <dbReference type="NCBI Taxonomy" id="40217"/>
    <lineage>
        <taxon>Eukaryota</taxon>
        <taxon>Metazoa</taxon>
        <taxon>Chordata</taxon>
        <taxon>Craniata</taxon>
        <taxon>Vertebrata</taxon>
        <taxon>Euteleostomi</taxon>
        <taxon>Archelosauria</taxon>
        <taxon>Archosauria</taxon>
        <taxon>Dinosauria</taxon>
        <taxon>Saurischia</taxon>
        <taxon>Theropoda</taxon>
        <taxon>Coelurosauria</taxon>
        <taxon>Aves</taxon>
        <taxon>Neognathae</taxon>
        <taxon>Neoaves</taxon>
        <taxon>Telluraves</taxon>
        <taxon>Australaves</taxon>
        <taxon>Passeriformes</taxon>
        <taxon>Passerellidae</taxon>
        <taxon>Junco</taxon>
    </lineage>
</organism>
<dbReference type="GO" id="GO:0003676">
    <property type="term" value="F:nucleic acid binding"/>
    <property type="evidence" value="ECO:0007669"/>
    <property type="project" value="InterPro"/>
</dbReference>
<dbReference type="InterPro" id="IPR012340">
    <property type="entry name" value="NA-bd_OB-fold"/>
</dbReference>
<feature type="region of interest" description="Disordered" evidence="1">
    <location>
        <begin position="70"/>
        <end position="92"/>
    </location>
</feature>
<dbReference type="Ensembl" id="ENSJHYT00000009009.1">
    <property type="protein sequence ID" value="ENSJHYP00000007380.1"/>
    <property type="gene ID" value="ENSJHYG00000005901.1"/>
</dbReference>
<reference evidence="3" key="1">
    <citation type="submission" date="2025-08" db="UniProtKB">
        <authorList>
            <consortium name="Ensembl"/>
        </authorList>
    </citation>
    <scope>IDENTIFICATION</scope>
</reference>
<dbReference type="Gene3D" id="2.40.50.140">
    <property type="entry name" value="Nucleic acid-binding proteins"/>
    <property type="match status" value="1"/>
</dbReference>
<dbReference type="AlphaFoldDB" id="A0A8C5NLE9"/>
<accession>A0A8C5NLE9</accession>
<name>A0A8C5NLE9_JUNHY</name>
<dbReference type="PROSITE" id="PS51857">
    <property type="entry name" value="CSD_2"/>
    <property type="match status" value="1"/>
</dbReference>
<sequence length="303" mass="33842">MTQNDISPLGDAPPGGEELILAAKPPLPPTVTALRAPHWPRPQKPAETDPREGANPACGRQCREQNALRSAAHQHQQRIRKHQHKPSGKGRKVLAMNVLGTVEWFNIKNKYGFITQNDNKDDVFVHQTAIKRKKHGKYLHSLRHGEIVEFNITQGRKGPRAADVTGPGGVPVQGSKHAPDYIKTHRENSPAIFLDTPRTFQITALSHPTPVYPKFQPGPESMYIPSPAPLITLPVHSEHSSFRVVQPHRQQVFGEDDLPASKNEKPSSQISAIFSNTLPQFLWPSRSPPTFPFSFPLSYYPFM</sequence>
<feature type="domain" description="CSD" evidence="2">
    <location>
        <begin position="97"/>
        <end position="166"/>
    </location>
</feature>
<evidence type="ECO:0000259" key="2">
    <source>
        <dbReference type="PROSITE" id="PS51857"/>
    </source>
</evidence>
<dbReference type="Pfam" id="PF09309">
    <property type="entry name" value="FCP1_C"/>
    <property type="match status" value="2"/>
</dbReference>
<dbReference type="PROSITE" id="PS00352">
    <property type="entry name" value="CSD_1"/>
    <property type="match status" value="1"/>
</dbReference>
<dbReference type="InterPro" id="IPR050181">
    <property type="entry name" value="Cold_shock_domain"/>
</dbReference>
<dbReference type="Proteomes" id="UP000694408">
    <property type="component" value="Unplaced"/>
</dbReference>
<reference evidence="3" key="2">
    <citation type="submission" date="2025-09" db="UniProtKB">
        <authorList>
            <consortium name="Ensembl"/>
        </authorList>
    </citation>
    <scope>IDENTIFICATION</scope>
</reference>
<evidence type="ECO:0000313" key="3">
    <source>
        <dbReference type="Ensembl" id="ENSJHYP00000007380.1"/>
    </source>
</evidence>
<proteinExistence type="predicted"/>
<evidence type="ECO:0000313" key="4">
    <source>
        <dbReference type="Proteomes" id="UP000694408"/>
    </source>
</evidence>
<evidence type="ECO:0000256" key="1">
    <source>
        <dbReference type="SAM" id="MobiDB-lite"/>
    </source>
</evidence>
<dbReference type="InterPro" id="IPR002059">
    <property type="entry name" value="CSP_DNA-bd"/>
</dbReference>
<dbReference type="CDD" id="cd04458">
    <property type="entry name" value="CSP_CDS"/>
    <property type="match status" value="1"/>
</dbReference>
<dbReference type="PRINTS" id="PR00050">
    <property type="entry name" value="COLDSHOCK"/>
</dbReference>
<dbReference type="SMART" id="SM00357">
    <property type="entry name" value="CSP"/>
    <property type="match status" value="1"/>
</dbReference>
<keyword evidence="4" id="KW-1185">Reference proteome</keyword>
<dbReference type="InterPro" id="IPR011129">
    <property type="entry name" value="CSD"/>
</dbReference>
<feature type="region of interest" description="Disordered" evidence="1">
    <location>
        <begin position="1"/>
        <end position="58"/>
    </location>
</feature>